<feature type="region of interest" description="Disordered" evidence="1">
    <location>
        <begin position="116"/>
        <end position="181"/>
    </location>
</feature>
<protein>
    <submittedName>
        <fullName evidence="2">Uncharacterized protein</fullName>
    </submittedName>
</protein>
<feature type="region of interest" description="Disordered" evidence="1">
    <location>
        <begin position="36"/>
        <end position="61"/>
    </location>
</feature>
<dbReference type="AlphaFoldDB" id="A0AAV7R493"/>
<comment type="caution">
    <text evidence="2">The sequence shown here is derived from an EMBL/GenBank/DDBJ whole genome shotgun (WGS) entry which is preliminary data.</text>
</comment>
<evidence type="ECO:0000313" key="2">
    <source>
        <dbReference type="EMBL" id="KAJ1147024.1"/>
    </source>
</evidence>
<gene>
    <name evidence="2" type="ORF">NDU88_013275</name>
</gene>
<name>A0AAV7R493_PLEWA</name>
<organism evidence="2 3">
    <name type="scientific">Pleurodeles waltl</name>
    <name type="common">Iberian ribbed newt</name>
    <dbReference type="NCBI Taxonomy" id="8319"/>
    <lineage>
        <taxon>Eukaryota</taxon>
        <taxon>Metazoa</taxon>
        <taxon>Chordata</taxon>
        <taxon>Craniata</taxon>
        <taxon>Vertebrata</taxon>
        <taxon>Euteleostomi</taxon>
        <taxon>Amphibia</taxon>
        <taxon>Batrachia</taxon>
        <taxon>Caudata</taxon>
        <taxon>Salamandroidea</taxon>
        <taxon>Salamandridae</taxon>
        <taxon>Pleurodelinae</taxon>
        <taxon>Pleurodeles</taxon>
    </lineage>
</organism>
<sequence length="181" mass="18571">MGLHPPRVILAWRGGGGAAYTLAAVPLQRRGAAWPLGSRDGSGAGQRASWPLRRSGGEGPLCRTAPQAELVRFSGPRGRCASGGAGPHGRTALPAAHGLPALCLWRRGAAWPHGASGGAWPPCPPTGGAGRRSAASRSTWNEVRLRAHKPRAEGGAEARPGEPTPPATDIGRVGQCQRASN</sequence>
<dbReference type="Proteomes" id="UP001066276">
    <property type="component" value="Chromosome 6"/>
</dbReference>
<keyword evidence="3" id="KW-1185">Reference proteome</keyword>
<reference evidence="2" key="1">
    <citation type="journal article" date="2022" name="bioRxiv">
        <title>Sequencing and chromosome-scale assembly of the giantPleurodeles waltlgenome.</title>
        <authorList>
            <person name="Brown T."/>
            <person name="Elewa A."/>
            <person name="Iarovenko S."/>
            <person name="Subramanian E."/>
            <person name="Araus A.J."/>
            <person name="Petzold A."/>
            <person name="Susuki M."/>
            <person name="Suzuki K.-i.T."/>
            <person name="Hayashi T."/>
            <person name="Toyoda A."/>
            <person name="Oliveira C."/>
            <person name="Osipova E."/>
            <person name="Leigh N.D."/>
            <person name="Simon A."/>
            <person name="Yun M.H."/>
        </authorList>
    </citation>
    <scope>NUCLEOTIDE SEQUENCE</scope>
    <source>
        <strain evidence="2">20211129_DDA</strain>
        <tissue evidence="2">Liver</tissue>
    </source>
</reference>
<evidence type="ECO:0000313" key="3">
    <source>
        <dbReference type="Proteomes" id="UP001066276"/>
    </source>
</evidence>
<dbReference type="EMBL" id="JANPWB010000010">
    <property type="protein sequence ID" value="KAJ1147024.1"/>
    <property type="molecule type" value="Genomic_DNA"/>
</dbReference>
<accession>A0AAV7R493</accession>
<feature type="compositionally biased region" description="Basic and acidic residues" evidence="1">
    <location>
        <begin position="150"/>
        <end position="160"/>
    </location>
</feature>
<evidence type="ECO:0000256" key="1">
    <source>
        <dbReference type="SAM" id="MobiDB-lite"/>
    </source>
</evidence>
<proteinExistence type="predicted"/>